<keyword evidence="5 6" id="KW-0472">Membrane</keyword>
<accession>A0A1I5UE75</accession>
<dbReference type="InterPro" id="IPR016174">
    <property type="entry name" value="Di-haem_cyt_TM"/>
</dbReference>
<feature type="transmembrane region" description="Helical" evidence="6">
    <location>
        <begin position="146"/>
        <end position="168"/>
    </location>
</feature>
<keyword evidence="2" id="KW-1003">Cell membrane</keyword>
<proteinExistence type="predicted"/>
<evidence type="ECO:0000256" key="6">
    <source>
        <dbReference type="SAM" id="Phobius"/>
    </source>
</evidence>
<dbReference type="GO" id="GO:0022904">
    <property type="term" value="P:respiratory electron transport chain"/>
    <property type="evidence" value="ECO:0007669"/>
    <property type="project" value="InterPro"/>
</dbReference>
<evidence type="ECO:0000256" key="3">
    <source>
        <dbReference type="ARBA" id="ARBA00022692"/>
    </source>
</evidence>
<dbReference type="OrthoDB" id="196472at2"/>
<feature type="transmembrane region" description="Helical" evidence="6">
    <location>
        <begin position="94"/>
        <end position="119"/>
    </location>
</feature>
<keyword evidence="4 6" id="KW-1133">Transmembrane helix</keyword>
<feature type="transmembrane region" description="Helical" evidence="6">
    <location>
        <begin position="34"/>
        <end position="54"/>
    </location>
</feature>
<dbReference type="PANTHER" id="PTHR30485">
    <property type="entry name" value="NI/FE-HYDROGENASE 1 B-TYPE CYTOCHROME SUBUNIT"/>
    <property type="match status" value="1"/>
</dbReference>
<feature type="transmembrane region" description="Helical" evidence="6">
    <location>
        <begin position="194"/>
        <end position="214"/>
    </location>
</feature>
<dbReference type="InterPro" id="IPR051542">
    <property type="entry name" value="Hydrogenase_cytochrome"/>
</dbReference>
<dbReference type="Gene3D" id="1.20.950.20">
    <property type="entry name" value="Transmembrane di-heme cytochromes, Chain C"/>
    <property type="match status" value="1"/>
</dbReference>
<evidence type="ECO:0000259" key="7">
    <source>
        <dbReference type="Pfam" id="PF01292"/>
    </source>
</evidence>
<evidence type="ECO:0000256" key="5">
    <source>
        <dbReference type="ARBA" id="ARBA00023136"/>
    </source>
</evidence>
<evidence type="ECO:0000256" key="4">
    <source>
        <dbReference type="ARBA" id="ARBA00022989"/>
    </source>
</evidence>
<dbReference type="EMBL" id="FOXB01000060">
    <property type="protein sequence ID" value="SFP93529.1"/>
    <property type="molecule type" value="Genomic_DNA"/>
</dbReference>
<reference evidence="8 9" key="1">
    <citation type="submission" date="2016-10" db="EMBL/GenBank/DDBJ databases">
        <authorList>
            <person name="de Groot N.N."/>
        </authorList>
    </citation>
    <scope>NUCLEOTIDE SEQUENCE [LARGE SCALE GENOMIC DNA]</scope>
    <source>
        <strain evidence="8 9">EP1-55-1</strain>
    </source>
</reference>
<dbReference type="InterPro" id="IPR018588">
    <property type="entry name" value="Dihaem_cytochrome-c"/>
</dbReference>
<name>A0A1I5UE75_9BACT</name>
<dbReference type="Proteomes" id="UP000199227">
    <property type="component" value="Unassembled WGS sequence"/>
</dbReference>
<evidence type="ECO:0000313" key="9">
    <source>
        <dbReference type="Proteomes" id="UP000199227"/>
    </source>
</evidence>
<feature type="domain" description="Cytochrome b561 bacterial/Ni-hydrogenase" evidence="7">
    <location>
        <begin position="5"/>
        <end position="181"/>
    </location>
</feature>
<dbReference type="Pfam" id="PF09626">
    <property type="entry name" value="DHC"/>
    <property type="match status" value="1"/>
</dbReference>
<evidence type="ECO:0000256" key="2">
    <source>
        <dbReference type="ARBA" id="ARBA00022475"/>
    </source>
</evidence>
<protein>
    <submittedName>
        <fullName evidence="8">Cytochrome b</fullName>
    </submittedName>
</protein>
<evidence type="ECO:0000313" key="8">
    <source>
        <dbReference type="EMBL" id="SFP93529.1"/>
    </source>
</evidence>
<dbReference type="PANTHER" id="PTHR30485:SF2">
    <property type="entry name" value="BLL0597 PROTEIN"/>
    <property type="match status" value="1"/>
</dbReference>
<gene>
    <name evidence="8" type="ORF">SAMN05216234_1605</name>
</gene>
<dbReference type="AlphaFoldDB" id="A0A1I5UE75"/>
<keyword evidence="9" id="KW-1185">Reference proteome</keyword>
<organism evidence="8 9">
    <name type="scientific">Hydrogenimonas thermophila</name>
    <dbReference type="NCBI Taxonomy" id="223786"/>
    <lineage>
        <taxon>Bacteria</taxon>
        <taxon>Pseudomonadati</taxon>
        <taxon>Campylobacterota</taxon>
        <taxon>Epsilonproteobacteria</taxon>
        <taxon>Campylobacterales</taxon>
        <taxon>Hydrogenimonadaceae</taxon>
        <taxon>Hydrogenimonas</taxon>
    </lineage>
</organism>
<dbReference type="RefSeq" id="WP_092914151.1">
    <property type="nucleotide sequence ID" value="NZ_FOXB01000060.1"/>
</dbReference>
<evidence type="ECO:0000256" key="1">
    <source>
        <dbReference type="ARBA" id="ARBA00004651"/>
    </source>
</evidence>
<dbReference type="GO" id="GO:0020037">
    <property type="term" value="F:heme binding"/>
    <property type="evidence" value="ECO:0007669"/>
    <property type="project" value="TreeGrafter"/>
</dbReference>
<sequence length="370" mass="41889">MQTYVWTLPTRIFHWMLVVYIVLMFLTSETESFLNIHAAFGYGVGILIIFRIFWGFIGPKYSKFAEWPLSIKEIIEFILNFSNTKKIYTGHNPAASFVMLGIIVTVLFATLTGILTYGIQEGRGVLSFLNSSFFKEMELFEEIHEFFANFLLLLVGMHIIGVIVDRLLHSKINTLSSMITGYKNIEADPASLNFFQKLFAVIMLLFAILIPLYATTFDSGLTSSRFVPVNYENEHSLFVDECSACHTLYPPFLLPTNSWKKLMATLQDHFGDDASLEKEDRISIEKFLLANSAGNSTKEAAFYITESLKGKKDIIAITKTPYWIGKHKNLDRDIFISSSIKSKANCKACHKDIEQGLIEDSSIKIPNSGV</sequence>
<dbReference type="InterPro" id="IPR011577">
    <property type="entry name" value="Cyt_b561_bac/Ni-Hgenase"/>
</dbReference>
<feature type="transmembrane region" description="Helical" evidence="6">
    <location>
        <begin position="12"/>
        <end position="28"/>
    </location>
</feature>
<dbReference type="GO" id="GO:0009055">
    <property type="term" value="F:electron transfer activity"/>
    <property type="evidence" value="ECO:0007669"/>
    <property type="project" value="InterPro"/>
</dbReference>
<comment type="subcellular location">
    <subcellularLocation>
        <location evidence="1">Cell membrane</location>
        <topology evidence="1">Multi-pass membrane protein</topology>
    </subcellularLocation>
</comment>
<keyword evidence="3 6" id="KW-0812">Transmembrane</keyword>
<dbReference type="GO" id="GO:0005886">
    <property type="term" value="C:plasma membrane"/>
    <property type="evidence" value="ECO:0007669"/>
    <property type="project" value="UniProtKB-SubCell"/>
</dbReference>
<dbReference type="SUPFAM" id="SSF81342">
    <property type="entry name" value="Transmembrane di-heme cytochromes"/>
    <property type="match status" value="1"/>
</dbReference>
<dbReference type="Pfam" id="PF01292">
    <property type="entry name" value="Ni_hydr_CYTB"/>
    <property type="match status" value="1"/>
</dbReference>
<dbReference type="STRING" id="223786.SAMN05216234_1605"/>